<gene>
    <name evidence="2" type="ORF">MVEN_01610700</name>
</gene>
<name>A0A8H6XRK2_9AGAR</name>
<keyword evidence="3" id="KW-1185">Reference proteome</keyword>
<proteinExistence type="predicted"/>
<dbReference type="Proteomes" id="UP000620124">
    <property type="component" value="Unassembled WGS sequence"/>
</dbReference>
<reference evidence="2" key="1">
    <citation type="submission" date="2020-05" db="EMBL/GenBank/DDBJ databases">
        <title>Mycena genomes resolve the evolution of fungal bioluminescence.</title>
        <authorList>
            <person name="Tsai I.J."/>
        </authorList>
    </citation>
    <scope>NUCLEOTIDE SEQUENCE</scope>
    <source>
        <strain evidence="2">CCC161011</strain>
    </source>
</reference>
<accession>A0A8H6XRK2</accession>
<organism evidence="2 3">
    <name type="scientific">Mycena venus</name>
    <dbReference type="NCBI Taxonomy" id="2733690"/>
    <lineage>
        <taxon>Eukaryota</taxon>
        <taxon>Fungi</taxon>
        <taxon>Dikarya</taxon>
        <taxon>Basidiomycota</taxon>
        <taxon>Agaricomycotina</taxon>
        <taxon>Agaricomycetes</taxon>
        <taxon>Agaricomycetidae</taxon>
        <taxon>Agaricales</taxon>
        <taxon>Marasmiineae</taxon>
        <taxon>Mycenaceae</taxon>
        <taxon>Mycena</taxon>
    </lineage>
</organism>
<protein>
    <submittedName>
        <fullName evidence="2">Uncharacterized protein</fullName>
    </submittedName>
</protein>
<feature type="region of interest" description="Disordered" evidence="1">
    <location>
        <begin position="167"/>
        <end position="186"/>
    </location>
</feature>
<sequence>MNEAVKDTEAPCAPLGYLCGFTRYQSACASRPMVPPKIFRHRPEAPFSLDAHTRRRMCSYCRPRHTDTTNPLRCPRGTSLWVVAETYSGSIWHLAAGALLRGFALQVCSIASRTASSMPASVALAPFCDARRTRVCSIAPPPKLPRIRGRDGYRTARRRRDWPSASAFREWDGRSEERGREGEDGLGQMELGAENARSIPPACSSRLPAASPPHASIAAHAYPRASVCPAADCSLPASTLRRYTLAVFLPSRCPASSSGARYPILASSWLG</sequence>
<evidence type="ECO:0000313" key="3">
    <source>
        <dbReference type="Proteomes" id="UP000620124"/>
    </source>
</evidence>
<feature type="compositionally biased region" description="Basic and acidic residues" evidence="1">
    <location>
        <begin position="169"/>
        <end position="183"/>
    </location>
</feature>
<evidence type="ECO:0000256" key="1">
    <source>
        <dbReference type="SAM" id="MobiDB-lite"/>
    </source>
</evidence>
<comment type="caution">
    <text evidence="2">The sequence shown here is derived from an EMBL/GenBank/DDBJ whole genome shotgun (WGS) entry which is preliminary data.</text>
</comment>
<evidence type="ECO:0000313" key="2">
    <source>
        <dbReference type="EMBL" id="KAF7345887.1"/>
    </source>
</evidence>
<dbReference type="EMBL" id="JACAZI010000013">
    <property type="protein sequence ID" value="KAF7345887.1"/>
    <property type="molecule type" value="Genomic_DNA"/>
</dbReference>
<dbReference type="AlphaFoldDB" id="A0A8H6XRK2"/>